<dbReference type="InterPro" id="IPR029045">
    <property type="entry name" value="ClpP/crotonase-like_dom_sf"/>
</dbReference>
<evidence type="ECO:0000256" key="1">
    <source>
        <dbReference type="ARBA" id="ARBA00005254"/>
    </source>
</evidence>
<name>A0A368E0M7_9PROT</name>
<protein>
    <submittedName>
        <fullName evidence="2">Enoyl-CoA hydratase family protein</fullName>
    </submittedName>
</protein>
<reference evidence="2 3" key="1">
    <citation type="journal article" date="2018" name="Microbiome">
        <title>Fine metagenomic profile of the Mediterranean stratified and mixed water columns revealed by assembly and recruitment.</title>
        <authorList>
            <person name="Haro-Moreno J.M."/>
            <person name="Lopez-Perez M."/>
            <person name="De La Torre J.R."/>
            <person name="Picazo A."/>
            <person name="Camacho A."/>
            <person name="Rodriguez-Valera F."/>
        </authorList>
    </citation>
    <scope>NUCLEOTIDE SEQUENCE [LARGE SCALE GENOMIC DNA]</scope>
    <source>
        <strain evidence="2">MED-G55</strain>
    </source>
</reference>
<accession>A0A368E0M7</accession>
<dbReference type="CDD" id="cd06558">
    <property type="entry name" value="crotonase-like"/>
    <property type="match status" value="1"/>
</dbReference>
<dbReference type="EMBL" id="QOQF01000006">
    <property type="protein sequence ID" value="RCL77639.1"/>
    <property type="molecule type" value="Genomic_DNA"/>
</dbReference>
<proteinExistence type="inferred from homology"/>
<dbReference type="Pfam" id="PF00378">
    <property type="entry name" value="ECH_1"/>
    <property type="match status" value="1"/>
</dbReference>
<comment type="caution">
    <text evidence="2">The sequence shown here is derived from an EMBL/GenBank/DDBJ whole genome shotgun (WGS) entry which is preliminary data.</text>
</comment>
<sequence length="252" mass="27277">MPINVNVADNIAELVLDHPPVNAFNSQTWNELPAIISDLGKRQDVRVLLIRAEGKGFCAGVDIKELAADSAAIVEVNKGNFETFKAIHHCEMPVISAPHGFVIGGGIGMCGASDIVIASDDCFFSLPEIDRGAMGGAAHLQRMIPLTKVRSAFLTGGQITAQEMHRLGGIENVVPRAELENEAHKLATIVAGKSRDALRIAKQALNGIEPFDVDASYRWEQGFTFEMYMHEDSQKSRDAFVETGKAADFGDD</sequence>
<dbReference type="AlphaFoldDB" id="A0A368E0M7"/>
<dbReference type="SUPFAM" id="SSF52096">
    <property type="entry name" value="ClpP/crotonase"/>
    <property type="match status" value="1"/>
</dbReference>
<evidence type="ECO:0000313" key="3">
    <source>
        <dbReference type="Proteomes" id="UP000252132"/>
    </source>
</evidence>
<evidence type="ECO:0000313" key="2">
    <source>
        <dbReference type="EMBL" id="RCL77639.1"/>
    </source>
</evidence>
<dbReference type="Gene3D" id="3.90.226.10">
    <property type="entry name" value="2-enoyl-CoA Hydratase, Chain A, domain 1"/>
    <property type="match status" value="1"/>
</dbReference>
<comment type="similarity">
    <text evidence="1">Belongs to the enoyl-CoA hydratase/isomerase family.</text>
</comment>
<dbReference type="NCBIfam" id="NF005925">
    <property type="entry name" value="PRK07938.1"/>
    <property type="match status" value="1"/>
</dbReference>
<organism evidence="2 3">
    <name type="scientific">PS1 clade bacterium</name>
    <dbReference type="NCBI Taxonomy" id="2175152"/>
    <lineage>
        <taxon>Bacteria</taxon>
        <taxon>Pseudomonadati</taxon>
        <taxon>Pseudomonadota</taxon>
        <taxon>Alphaproteobacteria</taxon>
        <taxon>PS1 clade</taxon>
    </lineage>
</organism>
<gene>
    <name evidence="2" type="ORF">DBW69_02610</name>
</gene>
<dbReference type="GO" id="GO:0051750">
    <property type="term" value="F:delta(3,5)-delta(2,4)-dienoyl-CoA isomerase activity"/>
    <property type="evidence" value="ECO:0007669"/>
    <property type="project" value="TreeGrafter"/>
</dbReference>
<dbReference type="PANTHER" id="PTHR43149:SF1">
    <property type="entry name" value="DELTA(3,5)-DELTA(2,4)-DIENOYL-COA ISOMERASE, MITOCHONDRIAL"/>
    <property type="match status" value="1"/>
</dbReference>
<dbReference type="Proteomes" id="UP000252132">
    <property type="component" value="Unassembled WGS sequence"/>
</dbReference>
<dbReference type="InterPro" id="IPR001753">
    <property type="entry name" value="Enoyl-CoA_hydra/iso"/>
</dbReference>
<dbReference type="PANTHER" id="PTHR43149">
    <property type="entry name" value="ENOYL-COA HYDRATASE"/>
    <property type="match status" value="1"/>
</dbReference>
<dbReference type="InterPro" id="IPR045002">
    <property type="entry name" value="Ech1-like"/>
</dbReference>